<evidence type="ECO:0000256" key="2">
    <source>
        <dbReference type="ARBA" id="ARBA00022729"/>
    </source>
</evidence>
<feature type="region of interest" description="Disordered" evidence="6">
    <location>
        <begin position="26"/>
        <end position="53"/>
    </location>
</feature>
<keyword evidence="9" id="KW-1185">Reference proteome</keyword>
<evidence type="ECO:0000256" key="1">
    <source>
        <dbReference type="ARBA" id="ARBA00022475"/>
    </source>
</evidence>
<dbReference type="SUPFAM" id="SSF53850">
    <property type="entry name" value="Periplasmic binding protein-like II"/>
    <property type="match status" value="1"/>
</dbReference>
<evidence type="ECO:0000256" key="7">
    <source>
        <dbReference type="SAM" id="SignalP"/>
    </source>
</evidence>
<gene>
    <name evidence="8" type="ORF">A7K91_12280</name>
</gene>
<keyword evidence="3" id="KW-0472">Membrane</keyword>
<name>A0A1A5YFC3_9BACL</name>
<dbReference type="PROSITE" id="PS51257">
    <property type="entry name" value="PROKAR_LIPOPROTEIN"/>
    <property type="match status" value="1"/>
</dbReference>
<evidence type="ECO:0000256" key="6">
    <source>
        <dbReference type="SAM" id="MobiDB-lite"/>
    </source>
</evidence>
<evidence type="ECO:0000313" key="8">
    <source>
        <dbReference type="EMBL" id="OBR64294.1"/>
    </source>
</evidence>
<dbReference type="Proteomes" id="UP000092024">
    <property type="component" value="Unassembled WGS sequence"/>
</dbReference>
<dbReference type="InterPro" id="IPR050490">
    <property type="entry name" value="Bact_solute-bd_prot1"/>
</dbReference>
<keyword evidence="1" id="KW-1003">Cell membrane</keyword>
<keyword evidence="2 7" id="KW-0732">Signal</keyword>
<dbReference type="Pfam" id="PF01547">
    <property type="entry name" value="SBP_bac_1"/>
    <property type="match status" value="1"/>
</dbReference>
<accession>A0A1A5YFC3</accession>
<feature type="signal peptide" evidence="7">
    <location>
        <begin position="1"/>
        <end position="22"/>
    </location>
</feature>
<comment type="caution">
    <text evidence="8">The sequence shown here is derived from an EMBL/GenBank/DDBJ whole genome shotgun (WGS) entry which is preliminary data.</text>
</comment>
<dbReference type="EMBL" id="LYPA01000065">
    <property type="protein sequence ID" value="OBR64294.1"/>
    <property type="molecule type" value="Genomic_DNA"/>
</dbReference>
<evidence type="ECO:0000313" key="9">
    <source>
        <dbReference type="Proteomes" id="UP000092024"/>
    </source>
</evidence>
<dbReference type="OrthoDB" id="2060074at2"/>
<reference evidence="8 9" key="1">
    <citation type="submission" date="2016-05" db="EMBL/GenBank/DDBJ databases">
        <title>Paenibacillus oryzae. sp. nov., isolated from the rice root.</title>
        <authorList>
            <person name="Zhang J."/>
            <person name="Zhang X."/>
        </authorList>
    </citation>
    <scope>NUCLEOTIDE SEQUENCE [LARGE SCALE GENOMIC DNA]</scope>
    <source>
        <strain evidence="8 9">1DrF-4</strain>
    </source>
</reference>
<dbReference type="Gene3D" id="3.40.190.10">
    <property type="entry name" value="Periplasmic binding protein-like II"/>
    <property type="match status" value="2"/>
</dbReference>
<dbReference type="AlphaFoldDB" id="A0A1A5YFC3"/>
<sequence length="437" mass="48248">MKKRISLIVSIFVMLTTLAACSGNGGSTSNGNEPAASKEPTASTQGDGEEAAGSDISGEVVFLTHRTDMVDTEYLEYKKRFEEKYPNVDLKFEGILDYDATLKVRMASGTFPDLVMVPTIPNNELSEHFAPLNDIEFSGDIYFADLKAYEGNMYGVSSGASTVGIVYNKKAFQQAGITEIPQTYDAFLEAAQKLKDAGIIPLASNFKDKWPLDAWVYDVPTLFAETTAHQNNRAGTDTPYTMDNEYGKSWSMLRELYEKGFLEKDINSTNWEQSKKDVASGKFAMYLLGNWVINQVIENGAASEDIGFFPFPVDNSGKVKAPLNPDWFYGVNKDGNVAAAKAFLKFLIEESGYDDYSGFISTLKSKEPKLGQLAEFNGYNPTFYEPVQPVDAATQIQNKAQLDQAAVVQEFVLSKEPQKVLDKVNASWAKAKKDLGL</sequence>
<proteinExistence type="predicted"/>
<keyword evidence="4" id="KW-0564">Palmitate</keyword>
<protein>
    <submittedName>
        <fullName evidence="8">ABC transporter substrate-binding protein</fullName>
    </submittedName>
</protein>
<dbReference type="RefSeq" id="WP_068684816.1">
    <property type="nucleotide sequence ID" value="NZ_LYPA01000065.1"/>
</dbReference>
<dbReference type="PANTHER" id="PTHR43649:SF33">
    <property type="entry name" value="POLYGALACTURONAN_RHAMNOGALACTURONAN-BINDING PROTEIN YTCQ"/>
    <property type="match status" value="1"/>
</dbReference>
<evidence type="ECO:0000256" key="3">
    <source>
        <dbReference type="ARBA" id="ARBA00023136"/>
    </source>
</evidence>
<keyword evidence="5" id="KW-0449">Lipoprotein</keyword>
<dbReference type="PANTHER" id="PTHR43649">
    <property type="entry name" value="ARABINOSE-BINDING PROTEIN-RELATED"/>
    <property type="match status" value="1"/>
</dbReference>
<dbReference type="STRING" id="1844972.A7K91_12280"/>
<evidence type="ECO:0000256" key="5">
    <source>
        <dbReference type="ARBA" id="ARBA00023288"/>
    </source>
</evidence>
<dbReference type="InterPro" id="IPR006059">
    <property type="entry name" value="SBP"/>
</dbReference>
<feature type="chain" id="PRO_5038814646" evidence="7">
    <location>
        <begin position="23"/>
        <end position="437"/>
    </location>
</feature>
<organism evidence="8 9">
    <name type="scientific">Paenibacillus oryzae</name>
    <dbReference type="NCBI Taxonomy" id="1844972"/>
    <lineage>
        <taxon>Bacteria</taxon>
        <taxon>Bacillati</taxon>
        <taxon>Bacillota</taxon>
        <taxon>Bacilli</taxon>
        <taxon>Bacillales</taxon>
        <taxon>Paenibacillaceae</taxon>
        <taxon>Paenibacillus</taxon>
    </lineage>
</organism>
<evidence type="ECO:0000256" key="4">
    <source>
        <dbReference type="ARBA" id="ARBA00023139"/>
    </source>
</evidence>